<organism evidence="3 4">
    <name type="scientific">Vallitalea pronyensis</name>
    <dbReference type="NCBI Taxonomy" id="1348613"/>
    <lineage>
        <taxon>Bacteria</taxon>
        <taxon>Bacillati</taxon>
        <taxon>Bacillota</taxon>
        <taxon>Clostridia</taxon>
        <taxon>Lachnospirales</taxon>
        <taxon>Vallitaleaceae</taxon>
        <taxon>Vallitalea</taxon>
    </lineage>
</organism>
<dbReference type="PANTHER" id="PTHR43048:SF3">
    <property type="entry name" value="METHYLMALONYL-COA EPIMERASE, MITOCHONDRIAL"/>
    <property type="match status" value="1"/>
</dbReference>
<dbReference type="PROSITE" id="PS51819">
    <property type="entry name" value="VOC"/>
    <property type="match status" value="1"/>
</dbReference>
<keyword evidence="4" id="KW-1185">Reference proteome</keyword>
<dbReference type="PANTHER" id="PTHR43048">
    <property type="entry name" value="METHYLMALONYL-COA EPIMERASE"/>
    <property type="match status" value="1"/>
</dbReference>
<dbReference type="GO" id="GO:0046491">
    <property type="term" value="P:L-methylmalonyl-CoA metabolic process"/>
    <property type="evidence" value="ECO:0007669"/>
    <property type="project" value="TreeGrafter"/>
</dbReference>
<evidence type="ECO:0000256" key="1">
    <source>
        <dbReference type="ARBA" id="ARBA00022723"/>
    </source>
</evidence>
<dbReference type="KEGG" id="vpy:HZI73_22160"/>
<evidence type="ECO:0000313" key="4">
    <source>
        <dbReference type="Proteomes" id="UP000683246"/>
    </source>
</evidence>
<protein>
    <submittedName>
        <fullName evidence="3">VOC family protein</fullName>
    </submittedName>
</protein>
<dbReference type="Proteomes" id="UP000683246">
    <property type="component" value="Chromosome"/>
</dbReference>
<accession>A0A8J8SIV4</accession>
<dbReference type="GO" id="GO:0046872">
    <property type="term" value="F:metal ion binding"/>
    <property type="evidence" value="ECO:0007669"/>
    <property type="project" value="UniProtKB-KW"/>
</dbReference>
<dbReference type="Pfam" id="PF13669">
    <property type="entry name" value="Glyoxalase_4"/>
    <property type="match status" value="1"/>
</dbReference>
<dbReference type="Gene3D" id="3.10.180.10">
    <property type="entry name" value="2,3-Dihydroxybiphenyl 1,2-Dioxygenase, domain 1"/>
    <property type="match status" value="1"/>
</dbReference>
<dbReference type="SUPFAM" id="SSF54593">
    <property type="entry name" value="Glyoxalase/Bleomycin resistance protein/Dihydroxybiphenyl dioxygenase"/>
    <property type="match status" value="1"/>
</dbReference>
<keyword evidence="1" id="KW-0479">Metal-binding</keyword>
<proteinExistence type="predicted"/>
<feature type="domain" description="VOC" evidence="2">
    <location>
        <begin position="9"/>
        <end position="149"/>
    </location>
</feature>
<evidence type="ECO:0000259" key="2">
    <source>
        <dbReference type="PROSITE" id="PS51819"/>
    </source>
</evidence>
<dbReference type="GO" id="GO:0004493">
    <property type="term" value="F:methylmalonyl-CoA epimerase activity"/>
    <property type="evidence" value="ECO:0007669"/>
    <property type="project" value="TreeGrafter"/>
</dbReference>
<gene>
    <name evidence="3" type="ORF">HZI73_22160</name>
</gene>
<reference evidence="3" key="1">
    <citation type="submission" date="2020-07" db="EMBL/GenBank/DDBJ databases">
        <title>Vallitalea pronyensis genome.</title>
        <authorList>
            <person name="Postec A."/>
        </authorList>
    </citation>
    <scope>NUCLEOTIDE SEQUENCE</scope>
    <source>
        <strain evidence="3">FatNI3</strain>
    </source>
</reference>
<dbReference type="EMBL" id="CP058649">
    <property type="protein sequence ID" value="QUI24837.1"/>
    <property type="molecule type" value="Genomic_DNA"/>
</dbReference>
<dbReference type="AlphaFoldDB" id="A0A8J8SIV4"/>
<dbReference type="InterPro" id="IPR051785">
    <property type="entry name" value="MMCE/EMCE_epimerase"/>
</dbReference>
<dbReference type="RefSeq" id="WP_212695535.1">
    <property type="nucleotide sequence ID" value="NZ_CP058649.1"/>
</dbReference>
<name>A0A8J8SIV4_9FIRM</name>
<sequence>MAGLLGTKSVTQIGFIVKDIEASKKTFGTFLGMEPPDTMDTEDYSVTQTTVEGKPAPGAACKLVFFDVTDHLQIELIQPNGVKSTWQDFLDEHGEGIHHIAFQIKNTEEKIAACEDFGMTCLQRGKYDGGNSEYTYLDASGPLKCIVELLENH</sequence>
<dbReference type="InterPro" id="IPR037523">
    <property type="entry name" value="VOC_core"/>
</dbReference>
<evidence type="ECO:0000313" key="3">
    <source>
        <dbReference type="EMBL" id="QUI24837.1"/>
    </source>
</evidence>
<dbReference type="InterPro" id="IPR029068">
    <property type="entry name" value="Glyas_Bleomycin-R_OHBP_Dase"/>
</dbReference>